<dbReference type="GO" id="GO:0006338">
    <property type="term" value="P:chromatin remodeling"/>
    <property type="evidence" value="ECO:0007669"/>
    <property type="project" value="InterPro"/>
</dbReference>
<feature type="region of interest" description="Disordered" evidence="1">
    <location>
        <begin position="33"/>
        <end position="61"/>
    </location>
</feature>
<evidence type="ECO:0000313" key="3">
    <source>
        <dbReference type="Proteomes" id="UP000031516"/>
    </source>
</evidence>
<comment type="caution">
    <text evidence="2">The sequence shown here is derived from an EMBL/GenBank/DDBJ whole genome shotgun (WGS) entry which is preliminary data.</text>
</comment>
<feature type="region of interest" description="Disordered" evidence="1">
    <location>
        <begin position="132"/>
        <end position="166"/>
    </location>
</feature>
<dbReference type="Proteomes" id="UP000031516">
    <property type="component" value="Unassembled WGS sequence"/>
</dbReference>
<feature type="compositionally biased region" description="Basic and acidic residues" evidence="1">
    <location>
        <begin position="33"/>
        <end position="56"/>
    </location>
</feature>
<feature type="compositionally biased region" description="Polar residues" evidence="1">
    <location>
        <begin position="149"/>
        <end position="166"/>
    </location>
</feature>
<dbReference type="Pfam" id="PF08586">
    <property type="entry name" value="Rsc14"/>
    <property type="match status" value="1"/>
</dbReference>
<protein>
    <submittedName>
        <fullName evidence="2">WGS project CCBQ000000000 data, contig 00058</fullName>
    </submittedName>
</protein>
<gene>
    <name evidence="2" type="ORF">KLDO_g4343</name>
</gene>
<dbReference type="GO" id="GO:0016586">
    <property type="term" value="C:RSC-type complex"/>
    <property type="evidence" value="ECO:0007669"/>
    <property type="project" value="InterPro"/>
</dbReference>
<evidence type="ECO:0000313" key="2">
    <source>
        <dbReference type="EMBL" id="CDO96126.1"/>
    </source>
</evidence>
<dbReference type="EMBL" id="CCBQ010000047">
    <property type="protein sequence ID" value="CDO96126.1"/>
    <property type="molecule type" value="Genomic_DNA"/>
</dbReference>
<name>A0A0A8LAL1_9SACH</name>
<dbReference type="OrthoDB" id="4060948at2759"/>
<dbReference type="AlphaFoldDB" id="A0A0A8LAL1"/>
<evidence type="ECO:0000256" key="1">
    <source>
        <dbReference type="SAM" id="MobiDB-lite"/>
    </source>
</evidence>
<reference evidence="2 3" key="1">
    <citation type="submission" date="2014-03" db="EMBL/GenBank/DDBJ databases">
        <title>The genome of Kluyveromyces dobzhanskii.</title>
        <authorList>
            <person name="Nystedt B."/>
            <person name="Astrom S."/>
        </authorList>
    </citation>
    <scope>NUCLEOTIDE SEQUENCE [LARGE SCALE GENOMIC DNA]</scope>
    <source>
        <strain evidence="2 3">CBS 2104</strain>
    </source>
</reference>
<keyword evidence="3" id="KW-1185">Reference proteome</keyword>
<accession>A0A0A8LAL1</accession>
<dbReference type="InterPro" id="IPR013895">
    <property type="entry name" value="Rsc14"/>
</dbReference>
<organism evidence="2 3">
    <name type="scientific">Kluyveromyces dobzhanskii CBS 2104</name>
    <dbReference type="NCBI Taxonomy" id="1427455"/>
    <lineage>
        <taxon>Eukaryota</taxon>
        <taxon>Fungi</taxon>
        <taxon>Dikarya</taxon>
        <taxon>Ascomycota</taxon>
        <taxon>Saccharomycotina</taxon>
        <taxon>Saccharomycetes</taxon>
        <taxon>Saccharomycetales</taxon>
        <taxon>Saccharomycetaceae</taxon>
        <taxon>Kluyveromyces</taxon>
    </lineage>
</organism>
<sequence>MGYYDALCTLDILDGAEQVSFTKNQLAFLAKEEVEQRKDRDELKPNDKPEGRRVPVHEYLGPLSPKQSEAAAFAEYHWDHQLLGPYVPKSKLESLSANEFAAYFRKRQFEEGRKSLERVSMIPAIDLPIMGGGNSYNALPRQQKHYKPRNQQLSSIDIQSPSPRET</sequence>
<proteinExistence type="predicted"/>